<sequence>MPRGYGSESIRQVGIIIRDLLLEKGEAYGQELHKLVKEETGRKKSSYSSFSANYIHTLLKLGMIERTRREPSSVPGFVDRQYWSLTPGAKDLMDIWRDPQGAWNRLRRKAI</sequence>
<name>A0A0F9ML04_9ZZZZ</name>
<dbReference type="EMBL" id="LAZR01004511">
    <property type="protein sequence ID" value="KKN07950.1"/>
    <property type="molecule type" value="Genomic_DNA"/>
</dbReference>
<protein>
    <recommendedName>
        <fullName evidence="2">Transcription regulator PadR N-terminal domain-containing protein</fullName>
    </recommendedName>
</protein>
<gene>
    <name evidence="1" type="ORF">LCGC14_1061690</name>
</gene>
<organism evidence="1">
    <name type="scientific">marine sediment metagenome</name>
    <dbReference type="NCBI Taxonomy" id="412755"/>
    <lineage>
        <taxon>unclassified sequences</taxon>
        <taxon>metagenomes</taxon>
        <taxon>ecological metagenomes</taxon>
    </lineage>
</organism>
<comment type="caution">
    <text evidence="1">The sequence shown here is derived from an EMBL/GenBank/DDBJ whole genome shotgun (WGS) entry which is preliminary data.</text>
</comment>
<proteinExistence type="predicted"/>
<evidence type="ECO:0000313" key="1">
    <source>
        <dbReference type="EMBL" id="KKN07950.1"/>
    </source>
</evidence>
<dbReference type="AlphaFoldDB" id="A0A0F9ML04"/>
<reference evidence="1" key="1">
    <citation type="journal article" date="2015" name="Nature">
        <title>Complex archaea that bridge the gap between prokaryotes and eukaryotes.</title>
        <authorList>
            <person name="Spang A."/>
            <person name="Saw J.H."/>
            <person name="Jorgensen S.L."/>
            <person name="Zaremba-Niedzwiedzka K."/>
            <person name="Martijn J."/>
            <person name="Lind A.E."/>
            <person name="van Eijk R."/>
            <person name="Schleper C."/>
            <person name="Guy L."/>
            <person name="Ettema T.J."/>
        </authorList>
    </citation>
    <scope>NUCLEOTIDE SEQUENCE</scope>
</reference>
<accession>A0A0F9ML04</accession>
<evidence type="ECO:0008006" key="2">
    <source>
        <dbReference type="Google" id="ProtNLM"/>
    </source>
</evidence>